<evidence type="ECO:0000313" key="4">
    <source>
        <dbReference type="Proteomes" id="UP000664132"/>
    </source>
</evidence>
<dbReference type="PANTHER" id="PTHR44472:SF1">
    <property type="entry name" value="DDB1 AND CUL4 ASSOCIATED FACTOR 4"/>
    <property type="match status" value="1"/>
</dbReference>
<reference evidence="3" key="1">
    <citation type="submission" date="2021-02" db="EMBL/GenBank/DDBJ databases">
        <title>Genome sequence Cadophora malorum strain M34.</title>
        <authorList>
            <person name="Stefanovic E."/>
            <person name="Vu D."/>
            <person name="Scully C."/>
            <person name="Dijksterhuis J."/>
            <person name="Roader J."/>
            <person name="Houbraken J."/>
        </authorList>
    </citation>
    <scope>NUCLEOTIDE SEQUENCE</scope>
    <source>
        <strain evidence="3">M34</strain>
    </source>
</reference>
<dbReference type="InterPro" id="IPR052254">
    <property type="entry name" value="CUL4-DDB1_E3_ligase_receptor"/>
</dbReference>
<dbReference type="Proteomes" id="UP000664132">
    <property type="component" value="Unassembled WGS sequence"/>
</dbReference>
<name>A0A8H7WK96_9HELO</name>
<sequence>MPGYIGAIPGMYFDTKSEKYFAIQANYAAPASSSYSSQDVKRRKLRDEKEVEAAKKEERQARRIRQAKILHEPLAGGSLRRETGIDGFNPAQILAGGLVPRGHHTLIVPSNREMGSGIFSIGHKPDVGSSVFELRHAINGYIQLYQFDLQNSNLSSQDFGLDFQNYAEDRIAGRPLTTEITSVCANETYGTLATTWLICAASYGIMLSPTRVEDVDENNIHLDRRQVVLGPGVSRGSDVCIFSSTPAPPQSNLLFAFGTSAGVLATDNHGSFDTTFVTPAPDKDQPDDTFAVDFLADNPSILLSGGRRGVLSLTDLRIPMSSAKPDTITHPSSITHIRQIDQHRLIVSGLNSNLAQYDLRFRRTRNLRPTPEQRTKAKSKLNLRPTTAILTYPDYQNSASHQAGFDIDLEAGIVAAAQEADEFTPAVQLFSLHGGYKLASPLANGFQAKGDEDLLVKCLRFARDSDSGMKSLYVGQKKVIQRYAWGEVDDG</sequence>
<organism evidence="3 4">
    <name type="scientific">Cadophora malorum</name>
    <dbReference type="NCBI Taxonomy" id="108018"/>
    <lineage>
        <taxon>Eukaryota</taxon>
        <taxon>Fungi</taxon>
        <taxon>Dikarya</taxon>
        <taxon>Ascomycota</taxon>
        <taxon>Pezizomycotina</taxon>
        <taxon>Leotiomycetes</taxon>
        <taxon>Helotiales</taxon>
        <taxon>Ploettnerulaceae</taxon>
        <taxon>Cadophora</taxon>
    </lineage>
</organism>
<evidence type="ECO:0000256" key="1">
    <source>
        <dbReference type="ARBA" id="ARBA00022574"/>
    </source>
</evidence>
<evidence type="ECO:0000313" key="3">
    <source>
        <dbReference type="EMBL" id="KAG4426415.1"/>
    </source>
</evidence>
<keyword evidence="2" id="KW-0677">Repeat</keyword>
<dbReference type="OrthoDB" id="128867at2759"/>
<keyword evidence="1" id="KW-0853">WD repeat</keyword>
<accession>A0A8H7WK96</accession>
<dbReference type="GO" id="GO:0080008">
    <property type="term" value="C:Cul4-RING E3 ubiquitin ligase complex"/>
    <property type="evidence" value="ECO:0007669"/>
    <property type="project" value="TreeGrafter"/>
</dbReference>
<proteinExistence type="predicted"/>
<evidence type="ECO:0000256" key="2">
    <source>
        <dbReference type="ARBA" id="ARBA00022737"/>
    </source>
</evidence>
<dbReference type="PANTHER" id="PTHR44472">
    <property type="entry name" value="DDB1- AND CUL4-ASSOCIATED FACTOR 4-RELATED"/>
    <property type="match status" value="1"/>
</dbReference>
<dbReference type="SUPFAM" id="SSF50978">
    <property type="entry name" value="WD40 repeat-like"/>
    <property type="match status" value="1"/>
</dbReference>
<gene>
    <name evidence="3" type="ORF">IFR04_000297</name>
</gene>
<protein>
    <submittedName>
        <fullName evidence="3">Uncharacterized protein</fullName>
    </submittedName>
</protein>
<dbReference type="AlphaFoldDB" id="A0A8H7WK96"/>
<dbReference type="EMBL" id="JAFJYH010000002">
    <property type="protein sequence ID" value="KAG4426415.1"/>
    <property type="molecule type" value="Genomic_DNA"/>
</dbReference>
<comment type="caution">
    <text evidence="3">The sequence shown here is derived from an EMBL/GenBank/DDBJ whole genome shotgun (WGS) entry which is preliminary data.</text>
</comment>
<keyword evidence="4" id="KW-1185">Reference proteome</keyword>
<dbReference type="InterPro" id="IPR036322">
    <property type="entry name" value="WD40_repeat_dom_sf"/>
</dbReference>